<dbReference type="InterPro" id="IPR020476">
    <property type="entry name" value="Nudix_hydrolase"/>
</dbReference>
<dbReference type="CDD" id="cd18873">
    <property type="entry name" value="NUDIX_NadM_like"/>
    <property type="match status" value="1"/>
</dbReference>
<protein>
    <submittedName>
        <fullName evidence="4">NUDIX hydrolase</fullName>
        <ecNumber evidence="4">3.6.1.13</ecNumber>
    </submittedName>
</protein>
<evidence type="ECO:0000259" key="3">
    <source>
        <dbReference type="PROSITE" id="PS51462"/>
    </source>
</evidence>
<dbReference type="EC" id="3.6.1.13" evidence="4"/>
<proteinExistence type="inferred from homology"/>
<dbReference type="Gene3D" id="3.90.79.10">
    <property type="entry name" value="Nucleoside Triphosphate Pyrophosphohydrolase"/>
    <property type="match status" value="1"/>
</dbReference>
<dbReference type="RefSeq" id="WP_053181323.1">
    <property type="nucleotide sequence ID" value="NZ_LGIA01000079.1"/>
</dbReference>
<organism evidence="4 5">
    <name type="scientific">Sunxiuqinia dokdonensis</name>
    <dbReference type="NCBI Taxonomy" id="1409788"/>
    <lineage>
        <taxon>Bacteria</taxon>
        <taxon>Pseudomonadati</taxon>
        <taxon>Bacteroidota</taxon>
        <taxon>Bacteroidia</taxon>
        <taxon>Marinilabiliales</taxon>
        <taxon>Prolixibacteraceae</taxon>
        <taxon>Sunxiuqinia</taxon>
    </lineage>
</organism>
<dbReference type="PANTHER" id="PTHR43736">
    <property type="entry name" value="ADP-RIBOSE PYROPHOSPHATASE"/>
    <property type="match status" value="1"/>
</dbReference>
<dbReference type="EMBL" id="LGIA01000079">
    <property type="protein sequence ID" value="KOH45695.1"/>
    <property type="molecule type" value="Genomic_DNA"/>
</dbReference>
<dbReference type="PROSITE" id="PS51462">
    <property type="entry name" value="NUDIX"/>
    <property type="match status" value="1"/>
</dbReference>
<comment type="caution">
    <text evidence="4">The sequence shown here is derived from an EMBL/GenBank/DDBJ whole genome shotgun (WGS) entry which is preliminary data.</text>
</comment>
<evidence type="ECO:0000313" key="4">
    <source>
        <dbReference type="EMBL" id="KOH45695.1"/>
    </source>
</evidence>
<name>A0A0L8VB53_9BACT</name>
<accession>A0A0L8VB53</accession>
<dbReference type="InterPro" id="IPR020084">
    <property type="entry name" value="NUDIX_hydrolase_CS"/>
</dbReference>
<dbReference type="SUPFAM" id="SSF55811">
    <property type="entry name" value="Nudix"/>
    <property type="match status" value="1"/>
</dbReference>
<keyword evidence="1 2" id="KW-0378">Hydrolase</keyword>
<dbReference type="Pfam" id="PF00293">
    <property type="entry name" value="NUDIX"/>
    <property type="match status" value="1"/>
</dbReference>
<dbReference type="PANTHER" id="PTHR43736:SF1">
    <property type="entry name" value="DIHYDRONEOPTERIN TRIPHOSPHATE DIPHOSPHATASE"/>
    <property type="match status" value="1"/>
</dbReference>
<gene>
    <name evidence="4" type="ORF">NC99_15070</name>
</gene>
<dbReference type="Proteomes" id="UP000036958">
    <property type="component" value="Unassembled WGS sequence"/>
</dbReference>
<reference evidence="5" key="1">
    <citation type="submission" date="2015-07" db="EMBL/GenBank/DDBJ databases">
        <title>Genome sequencing of Sunxiuqinia dokdonensis strain SK.</title>
        <authorList>
            <person name="Ahn S."/>
            <person name="Kim B.-C."/>
        </authorList>
    </citation>
    <scope>NUCLEOTIDE SEQUENCE [LARGE SCALE GENOMIC DNA]</scope>
    <source>
        <strain evidence="5">SK</strain>
    </source>
</reference>
<evidence type="ECO:0000256" key="2">
    <source>
        <dbReference type="RuleBase" id="RU003476"/>
    </source>
</evidence>
<dbReference type="STRING" id="1409788.NC99_15070"/>
<comment type="similarity">
    <text evidence="2">Belongs to the Nudix hydrolase family.</text>
</comment>
<keyword evidence="5" id="KW-1185">Reference proteome</keyword>
<dbReference type="AlphaFoldDB" id="A0A0L8VB53"/>
<dbReference type="PROSITE" id="PS00893">
    <property type="entry name" value="NUDIX_BOX"/>
    <property type="match status" value="1"/>
</dbReference>
<dbReference type="OrthoDB" id="9786141at2"/>
<dbReference type="InterPro" id="IPR015797">
    <property type="entry name" value="NUDIX_hydrolase-like_dom_sf"/>
</dbReference>
<feature type="domain" description="Nudix hydrolase" evidence="3">
    <location>
        <begin position="12"/>
        <end position="143"/>
    </location>
</feature>
<dbReference type="GO" id="GO:0047631">
    <property type="term" value="F:ADP-ribose diphosphatase activity"/>
    <property type="evidence" value="ECO:0007669"/>
    <property type="project" value="UniProtKB-EC"/>
</dbReference>
<evidence type="ECO:0000313" key="5">
    <source>
        <dbReference type="Proteomes" id="UP000036958"/>
    </source>
</evidence>
<dbReference type="InterPro" id="IPR000086">
    <property type="entry name" value="NUDIX_hydrolase_dom"/>
</dbReference>
<evidence type="ECO:0000256" key="1">
    <source>
        <dbReference type="ARBA" id="ARBA00022801"/>
    </source>
</evidence>
<sequence>MQESKKYTYAYPRPAVTTDAIILKKGTAEILLIRRAKDPFKNRWALPGGFIEMDEVLEVACKRELKEETGLTIEKLEQFQVYDAVDRDPRGRTLSVIFYGFVEKDAQVKGGDDAAEAAWFRMEHLPELAFDHADIILDFLRLLGQSR</sequence>
<dbReference type="PRINTS" id="PR00502">
    <property type="entry name" value="NUDIXFAMILY"/>
</dbReference>